<proteinExistence type="predicted"/>
<dbReference type="AlphaFoldDB" id="A0A0M3HJ94"/>
<reference evidence="2" key="1">
    <citation type="submission" date="2017-02" db="UniProtKB">
        <authorList>
            <consortium name="WormBaseParasite"/>
        </authorList>
    </citation>
    <scope>IDENTIFICATION</scope>
</reference>
<organism evidence="1 2">
    <name type="scientific">Ascaris lumbricoides</name>
    <name type="common">Giant roundworm</name>
    <dbReference type="NCBI Taxonomy" id="6252"/>
    <lineage>
        <taxon>Eukaryota</taxon>
        <taxon>Metazoa</taxon>
        <taxon>Ecdysozoa</taxon>
        <taxon>Nematoda</taxon>
        <taxon>Chromadorea</taxon>
        <taxon>Rhabditida</taxon>
        <taxon>Spirurina</taxon>
        <taxon>Ascaridomorpha</taxon>
        <taxon>Ascaridoidea</taxon>
        <taxon>Ascarididae</taxon>
        <taxon>Ascaris</taxon>
    </lineage>
</organism>
<protein>
    <submittedName>
        <fullName evidence="2">Uncharacterized protein</fullName>
    </submittedName>
</protein>
<name>A0A0M3HJ94_ASCLU</name>
<sequence length="85" mass="9610">MPIAITYPFNVSILVSKLNKFSPTTISFSIYIPYALNIRESLRGFSLFEGDRLIFTGDRKREDQSAIWLSSPIACQNTTGQLTFT</sequence>
<accession>A0A0M3HJ94</accession>
<dbReference type="Proteomes" id="UP000036681">
    <property type="component" value="Unplaced"/>
</dbReference>
<dbReference type="WBParaSite" id="ALUE_0000158901-mRNA-1">
    <property type="protein sequence ID" value="ALUE_0000158901-mRNA-1"/>
    <property type="gene ID" value="ALUE_0000158901"/>
</dbReference>
<evidence type="ECO:0000313" key="2">
    <source>
        <dbReference type="WBParaSite" id="ALUE_0000158901-mRNA-1"/>
    </source>
</evidence>
<keyword evidence="1" id="KW-1185">Reference proteome</keyword>
<evidence type="ECO:0000313" key="1">
    <source>
        <dbReference type="Proteomes" id="UP000036681"/>
    </source>
</evidence>